<protein>
    <submittedName>
        <fullName evidence="2">Acyl carrier protein</fullName>
    </submittedName>
</protein>
<reference evidence="2 3" key="1">
    <citation type="submission" date="2020-02" db="EMBL/GenBank/DDBJ databases">
        <title>Whole-genome analyses of novel actinobacteria.</title>
        <authorList>
            <person name="Sahin N."/>
            <person name="Tatar D."/>
        </authorList>
    </citation>
    <scope>NUCLEOTIDE SEQUENCE [LARGE SCALE GENOMIC DNA]</scope>
    <source>
        <strain evidence="2 3">SB3404</strain>
    </source>
</reference>
<dbReference type="EMBL" id="JAAKZZ010000029">
    <property type="protein sequence ID" value="NGO67719.1"/>
    <property type="molecule type" value="Genomic_DNA"/>
</dbReference>
<accession>A0A6G4WR19</accession>
<proteinExistence type="predicted"/>
<comment type="caution">
    <text evidence="2">The sequence shown here is derived from an EMBL/GenBank/DDBJ whole genome shotgun (WGS) entry which is preliminary data.</text>
</comment>
<evidence type="ECO:0000313" key="2">
    <source>
        <dbReference type="EMBL" id="NGO67719.1"/>
    </source>
</evidence>
<dbReference type="InterPro" id="IPR009081">
    <property type="entry name" value="PP-bd_ACP"/>
</dbReference>
<dbReference type="PROSITE" id="PS50075">
    <property type="entry name" value="CARRIER"/>
    <property type="match status" value="1"/>
</dbReference>
<evidence type="ECO:0000259" key="1">
    <source>
        <dbReference type="PROSITE" id="PS50075"/>
    </source>
</evidence>
<keyword evidence="3" id="KW-1185">Reference proteome</keyword>
<name>A0A6G4WR19_9ACTN</name>
<dbReference type="Pfam" id="PF00550">
    <property type="entry name" value="PP-binding"/>
    <property type="match status" value="1"/>
</dbReference>
<dbReference type="Proteomes" id="UP000477722">
    <property type="component" value="Unassembled WGS sequence"/>
</dbReference>
<sequence length="116" mass="12059">MNTSQGTAGGAPAPPDERTVLGEVAQMIAGVLDDDTGTDTDASADIGADIGMDTTLGDDLEMESIDLVALSARLEEWYGPRVNLAEYLAGLELDEIIELTVGRIVAHVRSALAEGS</sequence>
<gene>
    <name evidence="2" type="ORF">G5C65_04985</name>
</gene>
<organism evidence="2 3">
    <name type="scientific">Streptomyces boncukensis</name>
    <dbReference type="NCBI Taxonomy" id="2711219"/>
    <lineage>
        <taxon>Bacteria</taxon>
        <taxon>Bacillati</taxon>
        <taxon>Actinomycetota</taxon>
        <taxon>Actinomycetes</taxon>
        <taxon>Kitasatosporales</taxon>
        <taxon>Streptomycetaceae</taxon>
        <taxon>Streptomyces</taxon>
    </lineage>
</organism>
<evidence type="ECO:0000313" key="3">
    <source>
        <dbReference type="Proteomes" id="UP000477722"/>
    </source>
</evidence>
<dbReference type="SUPFAM" id="SSF47336">
    <property type="entry name" value="ACP-like"/>
    <property type="match status" value="1"/>
</dbReference>
<feature type="domain" description="Carrier" evidence="1">
    <location>
        <begin position="15"/>
        <end position="104"/>
    </location>
</feature>
<dbReference type="AlphaFoldDB" id="A0A6G4WR19"/>
<dbReference type="Gene3D" id="1.10.1200.10">
    <property type="entry name" value="ACP-like"/>
    <property type="match status" value="1"/>
</dbReference>
<dbReference type="InterPro" id="IPR036736">
    <property type="entry name" value="ACP-like_sf"/>
</dbReference>
<dbReference type="RefSeq" id="WP_165297378.1">
    <property type="nucleotide sequence ID" value="NZ_JAAKZZ010000029.1"/>
</dbReference>